<dbReference type="SUPFAM" id="SSF48695">
    <property type="entry name" value="Multiheme cytochromes"/>
    <property type="match status" value="1"/>
</dbReference>
<accession>A0A7C2N6Z1</accession>
<dbReference type="AlphaFoldDB" id="A0A7C2N6Z1"/>
<name>A0A7C2N6Z1_ARCFL</name>
<sequence length="142" mass="15474">MKRLTFFILIVFLILPVISALSGDSKGEVSIQYSDLSCFDCHPNAGIYPKHINGYSYCEGCHGSDVHPIHTFDCKTCHQNEPLTPFCHGADPDVVVPVADGIICKACHDSNLVIVHKDCQNCHQGINKIHSKADAVGGVRDV</sequence>
<proteinExistence type="predicted"/>
<dbReference type="EMBL" id="DSCQ01000059">
    <property type="protein sequence ID" value="HET21362.1"/>
    <property type="molecule type" value="Genomic_DNA"/>
</dbReference>
<organism evidence="1">
    <name type="scientific">Archaeoglobus fulgidus</name>
    <dbReference type="NCBI Taxonomy" id="2234"/>
    <lineage>
        <taxon>Archaea</taxon>
        <taxon>Methanobacteriati</taxon>
        <taxon>Methanobacteriota</taxon>
        <taxon>Archaeoglobi</taxon>
        <taxon>Archaeoglobales</taxon>
        <taxon>Archaeoglobaceae</taxon>
        <taxon>Archaeoglobus</taxon>
    </lineage>
</organism>
<dbReference type="EMBL" id="DTLB01000023">
    <property type="protein sequence ID" value="HFW32157.1"/>
    <property type="molecule type" value="Genomic_DNA"/>
</dbReference>
<comment type="caution">
    <text evidence="1">The sequence shown here is derived from an EMBL/GenBank/DDBJ whole genome shotgun (WGS) entry which is preliminary data.</text>
</comment>
<gene>
    <name evidence="1" type="ORF">ENN70_04630</name>
    <name evidence="2" type="ORF">ENW66_04285</name>
</gene>
<protein>
    <submittedName>
        <fullName evidence="1">Uncharacterized protein</fullName>
    </submittedName>
</protein>
<reference evidence="1" key="1">
    <citation type="journal article" date="2020" name="mSystems">
        <title>Genome- and Community-Level Interaction Insights into Carbon Utilization and Element Cycling Functions of Hydrothermarchaeota in Hydrothermal Sediment.</title>
        <authorList>
            <person name="Zhou Z."/>
            <person name="Liu Y."/>
            <person name="Xu W."/>
            <person name="Pan J."/>
            <person name="Luo Z.H."/>
            <person name="Li M."/>
        </authorList>
    </citation>
    <scope>NUCLEOTIDE SEQUENCE [LARGE SCALE GENOMIC DNA]</scope>
    <source>
        <strain evidence="1">SpSt-12</strain>
        <strain evidence="2">SpSt-87</strain>
    </source>
</reference>
<dbReference type="InterPro" id="IPR036280">
    <property type="entry name" value="Multihaem_cyt_sf"/>
</dbReference>
<evidence type="ECO:0000313" key="1">
    <source>
        <dbReference type="EMBL" id="HET21362.1"/>
    </source>
</evidence>
<evidence type="ECO:0000313" key="2">
    <source>
        <dbReference type="EMBL" id="HFW32157.1"/>
    </source>
</evidence>